<accession>A0AAV2HBQ2</accession>
<dbReference type="PROSITE" id="PS51720">
    <property type="entry name" value="G_AIG1"/>
    <property type="match status" value="1"/>
</dbReference>
<keyword evidence="3" id="KW-0342">GTP-binding</keyword>
<dbReference type="EMBL" id="CAXITT010000049">
    <property type="protein sequence ID" value="CAL1529476.1"/>
    <property type="molecule type" value="Genomic_DNA"/>
</dbReference>
<protein>
    <recommendedName>
        <fullName evidence="5">AIG1-type G domain-containing protein</fullName>
    </recommendedName>
</protein>
<dbReference type="Proteomes" id="UP001497497">
    <property type="component" value="Unassembled WGS sequence"/>
</dbReference>
<organism evidence="6 7">
    <name type="scientific">Lymnaea stagnalis</name>
    <name type="common">Great pond snail</name>
    <name type="synonym">Helix stagnalis</name>
    <dbReference type="NCBI Taxonomy" id="6523"/>
    <lineage>
        <taxon>Eukaryota</taxon>
        <taxon>Metazoa</taxon>
        <taxon>Spiralia</taxon>
        <taxon>Lophotrochozoa</taxon>
        <taxon>Mollusca</taxon>
        <taxon>Gastropoda</taxon>
        <taxon>Heterobranchia</taxon>
        <taxon>Euthyneura</taxon>
        <taxon>Panpulmonata</taxon>
        <taxon>Hygrophila</taxon>
        <taxon>Lymnaeoidea</taxon>
        <taxon>Lymnaeidae</taxon>
        <taxon>Lymnaea</taxon>
    </lineage>
</organism>
<dbReference type="PANTHER" id="PTHR10903:SF184">
    <property type="entry name" value="GTP-BINDING PROTEIN A"/>
    <property type="match status" value="1"/>
</dbReference>
<dbReference type="PANTHER" id="PTHR10903">
    <property type="entry name" value="GTPASE, IMAP FAMILY MEMBER-RELATED"/>
    <property type="match status" value="1"/>
</dbReference>
<keyword evidence="4" id="KW-0175">Coiled coil</keyword>
<gene>
    <name evidence="6" type="ORF">GSLYS_00003631001</name>
</gene>
<keyword evidence="2" id="KW-0547">Nucleotide-binding</keyword>
<dbReference type="InterPro" id="IPR006703">
    <property type="entry name" value="G_AIG1"/>
</dbReference>
<evidence type="ECO:0000313" key="6">
    <source>
        <dbReference type="EMBL" id="CAL1529476.1"/>
    </source>
</evidence>
<feature type="domain" description="AIG1-type G" evidence="5">
    <location>
        <begin position="3"/>
        <end position="218"/>
    </location>
</feature>
<dbReference type="InterPro" id="IPR027417">
    <property type="entry name" value="P-loop_NTPase"/>
</dbReference>
<evidence type="ECO:0000256" key="4">
    <source>
        <dbReference type="SAM" id="Coils"/>
    </source>
</evidence>
<dbReference type="Pfam" id="PF04548">
    <property type="entry name" value="AIG1"/>
    <property type="match status" value="1"/>
</dbReference>
<proteinExistence type="inferred from homology"/>
<evidence type="ECO:0000256" key="2">
    <source>
        <dbReference type="ARBA" id="ARBA00022741"/>
    </source>
</evidence>
<sequence>MSETSYTFVLVGKTGVGKSAVGNSILGQSKFKSNDSSQSVTSDYSMKCALRKGFNVTVVDTIGIMDTRSKSDTSISKACENMKIMMSNCSTNGKLAIVFVIKYGERSSEENNTTITILEHIFGIESFFKSCILVMTHGENFDLEYNGEKKFGDYVKEQQGHLGALFSRCNYKCVLFYNQTKSLQMKMKQFDELLKFAQLLDHGYTKFKFEEAKREQNRLKLELKLPTIKEDFEIKIQNISKMINSLNLSVDSTMELFSLENEIVKCIASLNKMDDPGNIYYTECEDRLLDDIRAELNNLNQSISEMSERCAELKRKHELSSKIQDIANKIDNFNLRDEGNGTKIENYEEQLTAIETDLNQMQLSGDLKNELLLEIRNAKQKGNIMKLEEEQRIETSINAKIQSLIDILNKIDSVDPNTSDTISSIKNEIKDILRTLELKEHTICKESMVYIKLQLNNLEDAISSKEEHLKQSKDKDALVSLIEELTINITETDPNDNDILNLISYFEEQVKNLQLSISSKLSNVQFTHFLNLTLNSSRKELNILKATVQRTLEKEIHLEIQTMVDEIKSVALSKGNVSEFLEQITAKMNNVKIRLEAEKEKMDKQFIQNCFLTLSNIEEDITKTEETLQQTTVLYNLENEIEKLISEIKKTDKKDKQLCAIANRFEDEITHLANKIKKENFTSRLNSNLDKARRRLDELIAKVKEANEIEIYSQIQDLIARVNKIELNDQNLFETLSAMRNEVSDLNHNIEQQKKLMSLGTLEDFNNSLRDINMDIERKELSLKQFMKYCEIQLLIERLKDFKLNTLANESGINEIIQSFEQNLKIITLMVTCEDCGDEFTNNLKSRLNEVQIEFKLNVTELKEKMMYSKIKDINELLNNMDSADQIVEGTLLAVKDKIENMCNKLEEEKEELSETCIENVTFSIKQWKQDITNKEESLQEMLKVNDTKDKIEDIIKRINKCNPEDKDIYSLIHAFKDEISNIMIQAEHLKQASIDTLSVTVVKEAKIELENLKGKVRDIKKNEFKVNIQTFNDCLNDLKANSDKATENTLKKIEQDIIIFKNEKEQDNKILGITFEETEFNSFGDLLEQVSEQKKVLDEQNKAAKLKKQIENIIFSIQKTDPKEKDINARLSKFDEEISSIISQKDNLKRDLREDLEKYCARAEYELDKLNQKKKKRK</sequence>
<feature type="coiled-coil region" evidence="4">
    <location>
        <begin position="289"/>
        <end position="316"/>
    </location>
</feature>
<keyword evidence="7" id="KW-1185">Reference proteome</keyword>
<dbReference type="Gene3D" id="3.40.50.300">
    <property type="entry name" value="P-loop containing nucleotide triphosphate hydrolases"/>
    <property type="match status" value="1"/>
</dbReference>
<comment type="similarity">
    <text evidence="1">Belongs to the TRAFAC class TrmE-Era-EngA-EngB-Septin-like GTPase superfamily. AIG1/Toc34/Toc159-like paraseptin GTPase family. IAN subfamily.</text>
</comment>
<dbReference type="AlphaFoldDB" id="A0AAV2HBQ2"/>
<evidence type="ECO:0000256" key="3">
    <source>
        <dbReference type="ARBA" id="ARBA00023134"/>
    </source>
</evidence>
<reference evidence="6 7" key="1">
    <citation type="submission" date="2024-04" db="EMBL/GenBank/DDBJ databases">
        <authorList>
            <consortium name="Genoscope - CEA"/>
            <person name="William W."/>
        </authorList>
    </citation>
    <scope>NUCLEOTIDE SEQUENCE [LARGE SCALE GENOMIC DNA]</scope>
</reference>
<dbReference type="InterPro" id="IPR045058">
    <property type="entry name" value="GIMA/IAN/Toc"/>
</dbReference>
<dbReference type="GO" id="GO:0005525">
    <property type="term" value="F:GTP binding"/>
    <property type="evidence" value="ECO:0007669"/>
    <property type="project" value="UniProtKB-KW"/>
</dbReference>
<evidence type="ECO:0000313" key="7">
    <source>
        <dbReference type="Proteomes" id="UP001497497"/>
    </source>
</evidence>
<dbReference type="SUPFAM" id="SSF52540">
    <property type="entry name" value="P-loop containing nucleoside triphosphate hydrolases"/>
    <property type="match status" value="1"/>
</dbReference>
<feature type="coiled-coil region" evidence="4">
    <location>
        <begin position="892"/>
        <end position="945"/>
    </location>
</feature>
<feature type="coiled-coil region" evidence="4">
    <location>
        <begin position="581"/>
        <end position="654"/>
    </location>
</feature>
<feature type="coiled-coil region" evidence="4">
    <location>
        <begin position="1132"/>
        <end position="1174"/>
    </location>
</feature>
<evidence type="ECO:0000259" key="5">
    <source>
        <dbReference type="PROSITE" id="PS51720"/>
    </source>
</evidence>
<comment type="caution">
    <text evidence="6">The sequence shown here is derived from an EMBL/GenBank/DDBJ whole genome shotgun (WGS) entry which is preliminary data.</text>
</comment>
<feature type="coiled-coil region" evidence="4">
    <location>
        <begin position="682"/>
        <end position="709"/>
    </location>
</feature>
<evidence type="ECO:0000256" key="1">
    <source>
        <dbReference type="ARBA" id="ARBA00008535"/>
    </source>
</evidence>
<name>A0AAV2HBQ2_LYMST</name>